<evidence type="ECO:0000313" key="1">
    <source>
        <dbReference type="EMBL" id="GAA5810908.1"/>
    </source>
</evidence>
<dbReference type="Gene3D" id="3.30.420.10">
    <property type="entry name" value="Ribonuclease H-like superfamily/Ribonuclease H"/>
    <property type="match status" value="1"/>
</dbReference>
<evidence type="ECO:0000313" key="2">
    <source>
        <dbReference type="Proteomes" id="UP001473302"/>
    </source>
</evidence>
<sequence length="151" mass="17437">MSYSFYFEDGQGNVMDEDGNDPMDITGNDDPYKLEELASYSAWQEQTRFQSWVLYQGIITNHYLRFIDDILEEMDTYPEMKGHYLLMDNAPIHTSKLIRVAIESCGEFILKKDTLPAKIGDACNGVLPSSFEGFARYSVRRFDDYLNCLPI</sequence>
<organism evidence="1 2">
    <name type="scientific">Mucor flavus</name>
    <dbReference type="NCBI Taxonomy" id="439312"/>
    <lineage>
        <taxon>Eukaryota</taxon>
        <taxon>Fungi</taxon>
        <taxon>Fungi incertae sedis</taxon>
        <taxon>Mucoromycota</taxon>
        <taxon>Mucoromycotina</taxon>
        <taxon>Mucoromycetes</taxon>
        <taxon>Mucorales</taxon>
        <taxon>Mucorineae</taxon>
        <taxon>Mucoraceae</taxon>
        <taxon>Mucor</taxon>
    </lineage>
</organism>
<keyword evidence="2" id="KW-1185">Reference proteome</keyword>
<gene>
    <name evidence="1" type="ORF">MFLAVUS_004336</name>
</gene>
<evidence type="ECO:0008006" key="3">
    <source>
        <dbReference type="Google" id="ProtNLM"/>
    </source>
</evidence>
<reference evidence="1 2" key="1">
    <citation type="submission" date="2024-04" db="EMBL/GenBank/DDBJ databases">
        <title>genome sequences of Mucor flavus KT1a and Helicostylum pulchrum KT1b strains isolated from the surface of a dry-aged beef.</title>
        <authorList>
            <person name="Toyotome T."/>
            <person name="Hosono M."/>
            <person name="Torimaru M."/>
            <person name="Fukuda K."/>
            <person name="Mikami N."/>
        </authorList>
    </citation>
    <scope>NUCLEOTIDE SEQUENCE [LARGE SCALE GENOMIC DNA]</scope>
    <source>
        <strain evidence="1 2">KT1a</strain>
    </source>
</reference>
<dbReference type="Proteomes" id="UP001473302">
    <property type="component" value="Unassembled WGS sequence"/>
</dbReference>
<dbReference type="InterPro" id="IPR036397">
    <property type="entry name" value="RNaseH_sf"/>
</dbReference>
<dbReference type="EMBL" id="BAABUK010000008">
    <property type="protein sequence ID" value="GAA5810908.1"/>
    <property type="molecule type" value="Genomic_DNA"/>
</dbReference>
<protein>
    <recommendedName>
        <fullName evidence="3">Tc1-like transposase DDE domain-containing protein</fullName>
    </recommendedName>
</protein>
<accession>A0ABP9YVL5</accession>
<comment type="caution">
    <text evidence="1">The sequence shown here is derived from an EMBL/GenBank/DDBJ whole genome shotgun (WGS) entry which is preliminary data.</text>
</comment>
<proteinExistence type="predicted"/>
<name>A0ABP9YVL5_9FUNG</name>